<feature type="coiled-coil region" evidence="1">
    <location>
        <begin position="56"/>
        <end position="136"/>
    </location>
</feature>
<evidence type="ECO:0000256" key="1">
    <source>
        <dbReference type="SAM" id="Coils"/>
    </source>
</evidence>
<comment type="caution">
    <text evidence="3">The sequence shown here is derived from an EMBL/GenBank/DDBJ whole genome shotgun (WGS) entry which is preliminary data.</text>
</comment>
<evidence type="ECO:0000313" key="4">
    <source>
        <dbReference type="Proteomes" id="UP001153678"/>
    </source>
</evidence>
<gene>
    <name evidence="3" type="ORF">FWILDA_LOCUS10586</name>
</gene>
<reference evidence="3" key="1">
    <citation type="submission" date="2022-08" db="EMBL/GenBank/DDBJ databases">
        <authorList>
            <person name="Kallberg Y."/>
            <person name="Tangrot J."/>
            <person name="Rosling A."/>
        </authorList>
    </citation>
    <scope>NUCLEOTIDE SEQUENCE</scope>
    <source>
        <strain evidence="3">Wild A</strain>
    </source>
</reference>
<evidence type="ECO:0000313" key="3">
    <source>
        <dbReference type="EMBL" id="CAI2182451.1"/>
    </source>
</evidence>
<accession>A0A9W4SVS8</accession>
<evidence type="ECO:0000256" key="2">
    <source>
        <dbReference type="SAM" id="Phobius"/>
    </source>
</evidence>
<proteinExistence type="predicted"/>
<protein>
    <submittedName>
        <fullName evidence="3">11658_t:CDS:1</fullName>
    </submittedName>
</protein>
<keyword evidence="4" id="KW-1185">Reference proteome</keyword>
<dbReference type="EMBL" id="CAMKVN010002746">
    <property type="protein sequence ID" value="CAI2182451.1"/>
    <property type="molecule type" value="Genomic_DNA"/>
</dbReference>
<organism evidence="3 4">
    <name type="scientific">Funneliformis geosporum</name>
    <dbReference type="NCBI Taxonomy" id="1117311"/>
    <lineage>
        <taxon>Eukaryota</taxon>
        <taxon>Fungi</taxon>
        <taxon>Fungi incertae sedis</taxon>
        <taxon>Mucoromycota</taxon>
        <taxon>Glomeromycotina</taxon>
        <taxon>Glomeromycetes</taxon>
        <taxon>Glomerales</taxon>
        <taxon>Glomeraceae</taxon>
        <taxon>Funneliformis</taxon>
    </lineage>
</organism>
<feature type="transmembrane region" description="Helical" evidence="2">
    <location>
        <begin position="6"/>
        <end position="22"/>
    </location>
</feature>
<sequence length="137" mass="15927">MNDLLFYLTILALLYYFFYYQPSHKKLNTTNPPLTKPLTHSQFTQTEPFQIDNPELAELKIKNQTLETKLETNQQVYQSKINEQQTHITNLQGQLRELVTRPLKPTNSKTTQTDSATDLTKTLDTLIKDIQALNNEL</sequence>
<keyword evidence="2" id="KW-0472">Membrane</keyword>
<keyword evidence="1" id="KW-0175">Coiled coil</keyword>
<keyword evidence="2" id="KW-1133">Transmembrane helix</keyword>
<dbReference type="Proteomes" id="UP001153678">
    <property type="component" value="Unassembled WGS sequence"/>
</dbReference>
<keyword evidence="2" id="KW-0812">Transmembrane</keyword>
<dbReference type="AlphaFoldDB" id="A0A9W4SVS8"/>
<name>A0A9W4SVS8_9GLOM</name>